<keyword evidence="3" id="KW-1185">Reference proteome</keyword>
<feature type="chain" id="PRO_5019809248" evidence="1">
    <location>
        <begin position="34"/>
        <end position="137"/>
    </location>
</feature>
<accession>A0A498HHE9</accession>
<dbReference type="Proteomes" id="UP000290289">
    <property type="component" value="Chromosome 16"/>
</dbReference>
<evidence type="ECO:0000313" key="3">
    <source>
        <dbReference type="Proteomes" id="UP000290289"/>
    </source>
</evidence>
<feature type="signal peptide" evidence="1">
    <location>
        <begin position="1"/>
        <end position="33"/>
    </location>
</feature>
<organism evidence="2 3">
    <name type="scientific">Malus domestica</name>
    <name type="common">Apple</name>
    <name type="synonym">Pyrus malus</name>
    <dbReference type="NCBI Taxonomy" id="3750"/>
    <lineage>
        <taxon>Eukaryota</taxon>
        <taxon>Viridiplantae</taxon>
        <taxon>Streptophyta</taxon>
        <taxon>Embryophyta</taxon>
        <taxon>Tracheophyta</taxon>
        <taxon>Spermatophyta</taxon>
        <taxon>Magnoliopsida</taxon>
        <taxon>eudicotyledons</taxon>
        <taxon>Gunneridae</taxon>
        <taxon>Pentapetalae</taxon>
        <taxon>rosids</taxon>
        <taxon>fabids</taxon>
        <taxon>Rosales</taxon>
        <taxon>Rosaceae</taxon>
        <taxon>Amygdaloideae</taxon>
        <taxon>Maleae</taxon>
        <taxon>Malus</taxon>
    </lineage>
</organism>
<gene>
    <name evidence="2" type="ORF">DVH24_015550</name>
</gene>
<sequence length="137" mass="14667">MIKPPIQSEKTLPSFKGITLCLFFLFLLPTSSGSSRQPLDRVECLVKIPAFTNKHKGEDLTLIDADGFEDLGLDEMVDAGFGHDGDSDKVLDFLGVGHSSVATLELDVDREVLEGHDGASAGLISDASVGFFISLVL</sequence>
<comment type="caution">
    <text evidence="2">The sequence shown here is derived from an EMBL/GenBank/DDBJ whole genome shotgun (WGS) entry which is preliminary data.</text>
</comment>
<evidence type="ECO:0000256" key="1">
    <source>
        <dbReference type="SAM" id="SignalP"/>
    </source>
</evidence>
<evidence type="ECO:0000313" key="2">
    <source>
        <dbReference type="EMBL" id="RXH70928.1"/>
    </source>
</evidence>
<dbReference type="EMBL" id="RDQH01000342">
    <property type="protein sequence ID" value="RXH70928.1"/>
    <property type="molecule type" value="Genomic_DNA"/>
</dbReference>
<reference evidence="2 3" key="1">
    <citation type="submission" date="2018-10" db="EMBL/GenBank/DDBJ databases">
        <title>A high-quality apple genome assembly.</title>
        <authorList>
            <person name="Hu J."/>
        </authorList>
    </citation>
    <scope>NUCLEOTIDE SEQUENCE [LARGE SCALE GENOMIC DNA]</scope>
    <source>
        <strain evidence="3">cv. HFTH1</strain>
        <tissue evidence="2">Young leaf</tissue>
    </source>
</reference>
<keyword evidence="1" id="KW-0732">Signal</keyword>
<proteinExistence type="predicted"/>
<dbReference type="AlphaFoldDB" id="A0A498HHE9"/>
<name>A0A498HHE9_MALDO</name>
<protein>
    <submittedName>
        <fullName evidence="2">Uncharacterized protein</fullName>
    </submittedName>
</protein>